<dbReference type="Pfam" id="PF02626">
    <property type="entry name" value="CT_A_B"/>
    <property type="match status" value="1"/>
</dbReference>
<dbReference type="PANTHER" id="PTHR43309">
    <property type="entry name" value="5-OXOPROLINASE SUBUNIT C"/>
    <property type="match status" value="1"/>
</dbReference>
<protein>
    <submittedName>
        <fullName evidence="5">Antagonist of KipI</fullName>
    </submittedName>
</protein>
<evidence type="ECO:0000256" key="2">
    <source>
        <dbReference type="ARBA" id="ARBA00022801"/>
    </source>
</evidence>
<proteinExistence type="predicted"/>
<evidence type="ECO:0000259" key="4">
    <source>
        <dbReference type="SMART" id="SM00797"/>
    </source>
</evidence>
<accession>A0ABU0H1R4</accession>
<dbReference type="PANTHER" id="PTHR43309:SF5">
    <property type="entry name" value="5-OXOPROLINASE SUBUNIT C"/>
    <property type="match status" value="1"/>
</dbReference>
<dbReference type="InterPro" id="IPR029000">
    <property type="entry name" value="Cyclophilin-like_dom_sf"/>
</dbReference>
<dbReference type="RefSeq" id="WP_308788607.1">
    <property type="nucleotide sequence ID" value="NZ_JAUSWB010000011.1"/>
</dbReference>
<dbReference type="InterPro" id="IPR052708">
    <property type="entry name" value="PxpC"/>
</dbReference>
<comment type="caution">
    <text evidence="5">The sequence shown here is derived from an EMBL/GenBank/DDBJ whole genome shotgun (WGS) entry which is preliminary data.</text>
</comment>
<keyword evidence="6" id="KW-1185">Reference proteome</keyword>
<name>A0ABU0H1R4_9BACL</name>
<evidence type="ECO:0000256" key="1">
    <source>
        <dbReference type="ARBA" id="ARBA00022741"/>
    </source>
</evidence>
<dbReference type="InterPro" id="IPR003778">
    <property type="entry name" value="CT_A_B"/>
</dbReference>
<evidence type="ECO:0000313" key="5">
    <source>
        <dbReference type="EMBL" id="MDQ0430702.1"/>
    </source>
</evidence>
<keyword evidence="2" id="KW-0378">Hydrolase</keyword>
<evidence type="ECO:0000313" key="6">
    <source>
        <dbReference type="Proteomes" id="UP001241988"/>
    </source>
</evidence>
<dbReference type="Proteomes" id="UP001241988">
    <property type="component" value="Unassembled WGS sequence"/>
</dbReference>
<evidence type="ECO:0000256" key="3">
    <source>
        <dbReference type="ARBA" id="ARBA00022840"/>
    </source>
</evidence>
<dbReference type="NCBIfam" id="TIGR00724">
    <property type="entry name" value="urea_amlyse_rel"/>
    <property type="match status" value="1"/>
</dbReference>
<keyword evidence="3" id="KW-0067">ATP-binding</keyword>
<keyword evidence="1" id="KW-0547">Nucleotide-binding</keyword>
<feature type="domain" description="Carboxyltransferase" evidence="4">
    <location>
        <begin position="23"/>
        <end position="309"/>
    </location>
</feature>
<dbReference type="SMART" id="SM00797">
    <property type="entry name" value="AHS2"/>
    <property type="match status" value="1"/>
</dbReference>
<gene>
    <name evidence="5" type="ORF">QOZ98_003581</name>
</gene>
<dbReference type="SUPFAM" id="SSF50891">
    <property type="entry name" value="Cyclophilin-like"/>
    <property type="match status" value="1"/>
</dbReference>
<organism evidence="5 6">
    <name type="scientific">Planomicrobium stackebrandtii</name>
    <dbReference type="NCBI Taxonomy" id="253160"/>
    <lineage>
        <taxon>Bacteria</taxon>
        <taxon>Bacillati</taxon>
        <taxon>Bacillota</taxon>
        <taxon>Bacilli</taxon>
        <taxon>Bacillales</taxon>
        <taxon>Caryophanaceae</taxon>
        <taxon>Planomicrobium</taxon>
    </lineage>
</organism>
<dbReference type="EMBL" id="JAUSWB010000011">
    <property type="protein sequence ID" value="MDQ0430702.1"/>
    <property type="molecule type" value="Genomic_DNA"/>
</dbReference>
<reference evidence="5 6" key="1">
    <citation type="submission" date="2023-07" db="EMBL/GenBank/DDBJ databases">
        <title>Genomic Encyclopedia of Type Strains, Phase IV (KMG-IV): sequencing the most valuable type-strain genomes for metagenomic binning, comparative biology and taxonomic classification.</title>
        <authorList>
            <person name="Goeker M."/>
        </authorList>
    </citation>
    <scope>NUCLEOTIDE SEQUENCE [LARGE SCALE GENOMIC DNA]</scope>
    <source>
        <strain evidence="5 6">DSM 16419</strain>
    </source>
</reference>
<dbReference type="Gene3D" id="2.40.100.10">
    <property type="entry name" value="Cyclophilin-like"/>
    <property type="match status" value="1"/>
</dbReference>
<sequence>MLKILKSGLQTTVQDLGRTGFQKYGVIASGTMDPYAHRLANLLVGNNEQAATLEITLAGPVIEFTEDALIALCGGDLSPQLDGEAVGTWRTLAVAKGKTLTFGEPRIGARCYLAIAGGIDLPAVMGSRSTYLRARIGGFQGRALEKGDELPIGDATQQQRALQQHGENDFDWQLAPARYFEEPVIRMMPGRQYDLFDEDSKERIFSEAFIVSANSDRMGYRLEGSGLALKTPAELISEAVAFGSVQVPADGNPIVLLADRQTTGGYPKIGQVASVDLPLISQLKQGQQLRFKKISVADAQQRWIEQEQSIHQIKAAIQLKWEEWT</sequence>